<dbReference type="InterPro" id="IPR001789">
    <property type="entry name" value="Sig_transdc_resp-reg_receiver"/>
</dbReference>
<evidence type="ECO:0000313" key="15">
    <source>
        <dbReference type="Proteomes" id="UP000249557"/>
    </source>
</evidence>
<accession>A0A2W4ZS07</accession>
<dbReference type="SUPFAM" id="SSF47226">
    <property type="entry name" value="Histidine-containing phosphotransfer domain, HPT domain"/>
    <property type="match status" value="1"/>
</dbReference>
<gene>
    <name evidence="14" type="ORF">DI626_09560</name>
</gene>
<dbReference type="SUPFAM" id="SSF52172">
    <property type="entry name" value="CheY-like"/>
    <property type="match status" value="1"/>
</dbReference>
<dbReference type="GO" id="GO:0005886">
    <property type="term" value="C:plasma membrane"/>
    <property type="evidence" value="ECO:0007669"/>
    <property type="project" value="UniProtKB-SubCell"/>
</dbReference>
<keyword evidence="9" id="KW-0472">Membrane</keyword>
<feature type="non-terminal residue" evidence="14">
    <location>
        <position position="1"/>
    </location>
</feature>
<dbReference type="Pfam" id="PF00072">
    <property type="entry name" value="Response_reg"/>
    <property type="match status" value="1"/>
</dbReference>
<sequence length="292" mass="31832">KVARSFLELDKHEVKTTSSAESALEIIQKENFDVILMDIELPGMSGNEATKLLRDHPNQQKANIPVIALTGNVGKEYMERYLADGMNGFLTKPLDADKLKYTIAEISHKSHEREFKALGGDALKQSDNALSDISVTLELADPDEIIEAPKATKPAVKDETSFGGGLAPQDTGMALEENSGIVFNAGMLDSLKQTLGKDQLMQLLEEVFDKADEILEAMGKAVQQSDPVALYARAHELKGMTGNFGLVEISDFAAQIEAGAKANQKDNVAALIRRLPHANSRARKELGKWISE</sequence>
<evidence type="ECO:0000256" key="6">
    <source>
        <dbReference type="ARBA" id="ARBA00022840"/>
    </source>
</evidence>
<dbReference type="PANTHER" id="PTHR45339">
    <property type="entry name" value="HYBRID SIGNAL TRANSDUCTION HISTIDINE KINASE J"/>
    <property type="match status" value="1"/>
</dbReference>
<evidence type="ECO:0000256" key="5">
    <source>
        <dbReference type="ARBA" id="ARBA00022741"/>
    </source>
</evidence>
<dbReference type="GO" id="GO:0004672">
    <property type="term" value="F:protein kinase activity"/>
    <property type="evidence" value="ECO:0007669"/>
    <property type="project" value="UniProtKB-ARBA"/>
</dbReference>
<feature type="domain" description="HPt" evidence="13">
    <location>
        <begin position="196"/>
        <end position="289"/>
    </location>
</feature>
<dbReference type="PANTHER" id="PTHR45339:SF1">
    <property type="entry name" value="HYBRID SIGNAL TRANSDUCTION HISTIDINE KINASE J"/>
    <property type="match status" value="1"/>
</dbReference>
<organism evidence="14 15">
    <name type="scientific">Micavibrio aeruginosavorus</name>
    <dbReference type="NCBI Taxonomy" id="349221"/>
    <lineage>
        <taxon>Bacteria</taxon>
        <taxon>Pseudomonadati</taxon>
        <taxon>Bdellovibrionota</taxon>
        <taxon>Bdellovibrionia</taxon>
        <taxon>Bdellovibrionales</taxon>
        <taxon>Pseudobdellovibrionaceae</taxon>
        <taxon>Micavibrio</taxon>
    </lineage>
</organism>
<dbReference type="Proteomes" id="UP000249557">
    <property type="component" value="Unassembled WGS sequence"/>
</dbReference>
<comment type="subcellular location">
    <subcellularLocation>
        <location evidence="1">Cell membrane</location>
        <topology evidence="1">Multi-pass membrane protein</topology>
    </subcellularLocation>
</comment>
<dbReference type="CDD" id="cd17546">
    <property type="entry name" value="REC_hyHK_CKI1_RcsC-like"/>
    <property type="match status" value="1"/>
</dbReference>
<feature type="modified residue" description="Phosphohistidine" evidence="10">
    <location>
        <position position="235"/>
    </location>
</feature>
<evidence type="ECO:0000313" key="14">
    <source>
        <dbReference type="EMBL" id="PZO82919.1"/>
    </source>
</evidence>
<dbReference type="PROSITE" id="PS50894">
    <property type="entry name" value="HPT"/>
    <property type="match status" value="1"/>
</dbReference>
<dbReference type="GO" id="GO:0000160">
    <property type="term" value="P:phosphorelay signal transduction system"/>
    <property type="evidence" value="ECO:0007669"/>
    <property type="project" value="UniProtKB-KW"/>
</dbReference>
<keyword evidence="5" id="KW-0547">Nucleotide-binding</keyword>
<protein>
    <recommendedName>
        <fullName evidence="16">Response regulator</fullName>
    </recommendedName>
</protein>
<evidence type="ECO:0008006" key="16">
    <source>
        <dbReference type="Google" id="ProtNLM"/>
    </source>
</evidence>
<evidence type="ECO:0000256" key="2">
    <source>
        <dbReference type="ARBA" id="ARBA00022475"/>
    </source>
</evidence>
<evidence type="ECO:0000256" key="3">
    <source>
        <dbReference type="ARBA" id="ARBA00022553"/>
    </source>
</evidence>
<keyword evidence="8" id="KW-0902">Two-component regulatory system</keyword>
<keyword evidence="7" id="KW-1133">Transmembrane helix</keyword>
<reference evidence="14 15" key="1">
    <citation type="submission" date="2017-08" db="EMBL/GenBank/DDBJ databases">
        <title>Infants hospitalized years apart are colonized by the same room-sourced microbial strains.</title>
        <authorList>
            <person name="Brooks B."/>
            <person name="Olm M.R."/>
            <person name="Firek B.A."/>
            <person name="Baker R."/>
            <person name="Thomas B.C."/>
            <person name="Morowitz M.J."/>
            <person name="Banfield J.F."/>
        </authorList>
    </citation>
    <scope>NUCLEOTIDE SEQUENCE [LARGE SCALE GENOMIC DNA]</scope>
    <source>
        <strain evidence="14">S2_018_000_R2_104</strain>
    </source>
</reference>
<dbReference type="InterPro" id="IPR036641">
    <property type="entry name" value="HPT_dom_sf"/>
</dbReference>
<evidence type="ECO:0000256" key="1">
    <source>
        <dbReference type="ARBA" id="ARBA00004651"/>
    </source>
</evidence>
<dbReference type="AlphaFoldDB" id="A0A2W4ZS07"/>
<name>A0A2W4ZS07_9BACT</name>
<evidence type="ECO:0000256" key="11">
    <source>
        <dbReference type="PROSITE-ProRule" id="PRU00169"/>
    </source>
</evidence>
<evidence type="ECO:0000256" key="4">
    <source>
        <dbReference type="ARBA" id="ARBA00022692"/>
    </source>
</evidence>
<dbReference type="InterPro" id="IPR008207">
    <property type="entry name" value="Sig_transdc_His_kin_Hpt_dom"/>
</dbReference>
<dbReference type="InterPro" id="IPR011006">
    <property type="entry name" value="CheY-like_superfamily"/>
</dbReference>
<dbReference type="Gene3D" id="1.20.120.160">
    <property type="entry name" value="HPT domain"/>
    <property type="match status" value="1"/>
</dbReference>
<dbReference type="Gene3D" id="3.40.50.2300">
    <property type="match status" value="1"/>
</dbReference>
<evidence type="ECO:0000259" key="13">
    <source>
        <dbReference type="PROSITE" id="PS50894"/>
    </source>
</evidence>
<feature type="domain" description="Response regulatory" evidence="12">
    <location>
        <begin position="1"/>
        <end position="107"/>
    </location>
</feature>
<dbReference type="SMART" id="SM00448">
    <property type="entry name" value="REC"/>
    <property type="match status" value="1"/>
</dbReference>
<keyword evidence="6" id="KW-0067">ATP-binding</keyword>
<evidence type="ECO:0000256" key="10">
    <source>
        <dbReference type="PROSITE-ProRule" id="PRU00110"/>
    </source>
</evidence>
<evidence type="ECO:0000259" key="12">
    <source>
        <dbReference type="PROSITE" id="PS50110"/>
    </source>
</evidence>
<dbReference type="PROSITE" id="PS50110">
    <property type="entry name" value="RESPONSE_REGULATORY"/>
    <property type="match status" value="1"/>
</dbReference>
<keyword evidence="3 11" id="KW-0597">Phosphoprotein</keyword>
<dbReference type="GO" id="GO:0005524">
    <property type="term" value="F:ATP binding"/>
    <property type="evidence" value="ECO:0007669"/>
    <property type="project" value="UniProtKB-KW"/>
</dbReference>
<comment type="caution">
    <text evidence="14">The sequence shown here is derived from an EMBL/GenBank/DDBJ whole genome shotgun (WGS) entry which is preliminary data.</text>
</comment>
<evidence type="ECO:0000256" key="9">
    <source>
        <dbReference type="ARBA" id="ARBA00023136"/>
    </source>
</evidence>
<dbReference type="CDD" id="cd00088">
    <property type="entry name" value="HPT"/>
    <property type="match status" value="1"/>
</dbReference>
<keyword evidence="2" id="KW-1003">Cell membrane</keyword>
<feature type="modified residue" description="4-aspartylphosphate" evidence="11">
    <location>
        <position position="38"/>
    </location>
</feature>
<evidence type="ECO:0000256" key="8">
    <source>
        <dbReference type="ARBA" id="ARBA00023012"/>
    </source>
</evidence>
<proteinExistence type="predicted"/>
<evidence type="ECO:0000256" key="7">
    <source>
        <dbReference type="ARBA" id="ARBA00022989"/>
    </source>
</evidence>
<dbReference type="SMART" id="SM00073">
    <property type="entry name" value="HPT"/>
    <property type="match status" value="1"/>
</dbReference>
<dbReference type="Pfam" id="PF01627">
    <property type="entry name" value="Hpt"/>
    <property type="match status" value="1"/>
</dbReference>
<dbReference type="EMBL" id="QFNK01000233">
    <property type="protein sequence ID" value="PZO82919.1"/>
    <property type="molecule type" value="Genomic_DNA"/>
</dbReference>
<keyword evidence="4" id="KW-0812">Transmembrane</keyword>